<dbReference type="Pfam" id="PF02826">
    <property type="entry name" value="2-Hacid_dh_C"/>
    <property type="match status" value="1"/>
</dbReference>
<dbReference type="PROSITE" id="PS00671">
    <property type="entry name" value="D_2_HYDROXYACID_DH_3"/>
    <property type="match status" value="1"/>
</dbReference>
<feature type="domain" description="D-isomer specific 2-hydroxyacid dehydrogenase NAD-binding" evidence="6">
    <location>
        <begin position="130"/>
        <end position="310"/>
    </location>
</feature>
<dbReference type="Gene3D" id="3.40.50.720">
    <property type="entry name" value="NAD(P)-binding Rossmann-like Domain"/>
    <property type="match status" value="2"/>
</dbReference>
<evidence type="ECO:0000313" key="8">
    <source>
        <dbReference type="Proteomes" id="UP000095300"/>
    </source>
</evidence>
<dbReference type="InterPro" id="IPR006139">
    <property type="entry name" value="D-isomer_2_OHA_DH_cat_dom"/>
</dbReference>
<evidence type="ECO:0000256" key="2">
    <source>
        <dbReference type="ARBA" id="ARBA00073306"/>
    </source>
</evidence>
<sequence length="342" mass="37579">MCVAATHAVCIATYSYTVRERESEREGSKNTMPQTKVESAESTESSEEVTYKVLVTHPEVPKEALDLMGRGCQLIMCNSLVLDAAGPQLKSISTMSAGIDNVDVPELKKRKIPLGHTPTVLNSAVADTAMGLMLAAARRFHEGRNKIDSSTWENYHIEWMWGQDIRDATVGFYGFGGIGQAIAQRLKGFDIDSIIYTTRKRVAKDIEKEYNAAKVSFDELLAQSDILFIATPLTPETEGVFNKTTFSKMKKTAVLINIARGQIINQDDLYTALKNNQIFSAGLDVVYPEPLPAKDKLLTLPNVVITPHIGSATKRTRTDMATIAAHNVLRGLVGQPMLSPAY</sequence>
<dbReference type="KEGG" id="scac:106096333"/>
<dbReference type="InterPro" id="IPR050223">
    <property type="entry name" value="D-isomer_2-hydroxyacid_DH"/>
</dbReference>
<evidence type="ECO:0000259" key="6">
    <source>
        <dbReference type="Pfam" id="PF02826"/>
    </source>
</evidence>
<dbReference type="InterPro" id="IPR036291">
    <property type="entry name" value="NAD(P)-bd_dom_sf"/>
</dbReference>
<dbReference type="STRING" id="35570.A0A1I8P3V1"/>
<dbReference type="FunFam" id="3.40.50.720:FF:000026">
    <property type="entry name" value="Glyoxylate/hydroxypyruvate reductase B"/>
    <property type="match status" value="1"/>
</dbReference>
<keyword evidence="8" id="KW-1185">Reference proteome</keyword>
<dbReference type="InterPro" id="IPR029753">
    <property type="entry name" value="D-isomer_DH_CS"/>
</dbReference>
<reference evidence="7" key="1">
    <citation type="submission" date="2020-05" db="UniProtKB">
        <authorList>
            <consortium name="EnsemblMetazoa"/>
        </authorList>
    </citation>
    <scope>IDENTIFICATION</scope>
    <source>
        <strain evidence="7">USDA</strain>
    </source>
</reference>
<keyword evidence="1 3" id="KW-0560">Oxidoreductase</keyword>
<dbReference type="PANTHER" id="PTHR10996:SF119">
    <property type="entry name" value="FI03731P-RELATED"/>
    <property type="match status" value="1"/>
</dbReference>
<dbReference type="GO" id="GO:0051287">
    <property type="term" value="F:NAD binding"/>
    <property type="evidence" value="ECO:0007669"/>
    <property type="project" value="InterPro"/>
</dbReference>
<dbReference type="VEuPathDB" id="VectorBase:SCAU004617"/>
<evidence type="ECO:0000259" key="5">
    <source>
        <dbReference type="Pfam" id="PF00389"/>
    </source>
</evidence>
<dbReference type="SUPFAM" id="SSF51735">
    <property type="entry name" value="NAD(P)-binding Rossmann-fold domains"/>
    <property type="match status" value="1"/>
</dbReference>
<dbReference type="GO" id="GO:0008465">
    <property type="term" value="F:hydroxypyruvate reductase (NADH) activity"/>
    <property type="evidence" value="ECO:0007669"/>
    <property type="project" value="TreeGrafter"/>
</dbReference>
<protein>
    <recommendedName>
        <fullName evidence="2">Glyoxylate reductase/hydroxypyruvate reductase</fullName>
    </recommendedName>
</protein>
<dbReference type="GO" id="GO:0005829">
    <property type="term" value="C:cytosol"/>
    <property type="evidence" value="ECO:0007669"/>
    <property type="project" value="TreeGrafter"/>
</dbReference>
<dbReference type="InterPro" id="IPR006140">
    <property type="entry name" value="D-isomer_DH_NAD-bd"/>
</dbReference>
<dbReference type="CDD" id="cd05301">
    <property type="entry name" value="GDH"/>
    <property type="match status" value="1"/>
</dbReference>
<evidence type="ECO:0000256" key="4">
    <source>
        <dbReference type="SAM" id="MobiDB-lite"/>
    </source>
</evidence>
<evidence type="ECO:0000313" key="7">
    <source>
        <dbReference type="EnsemblMetazoa" id="SCAU004617-PB"/>
    </source>
</evidence>
<dbReference type="SUPFAM" id="SSF52283">
    <property type="entry name" value="Formate/glycerate dehydrogenase catalytic domain-like"/>
    <property type="match status" value="1"/>
</dbReference>
<dbReference type="Proteomes" id="UP000095300">
    <property type="component" value="Unassembled WGS sequence"/>
</dbReference>
<dbReference type="Pfam" id="PF00389">
    <property type="entry name" value="2-Hacid_dh"/>
    <property type="match status" value="1"/>
</dbReference>
<gene>
    <name evidence="7" type="primary">106096333</name>
</gene>
<dbReference type="PANTHER" id="PTHR10996">
    <property type="entry name" value="2-HYDROXYACID DEHYDROGENASE-RELATED"/>
    <property type="match status" value="1"/>
</dbReference>
<dbReference type="GO" id="GO:0030267">
    <property type="term" value="F:glyoxylate reductase (NADPH) activity"/>
    <property type="evidence" value="ECO:0007669"/>
    <property type="project" value="TreeGrafter"/>
</dbReference>
<evidence type="ECO:0000256" key="3">
    <source>
        <dbReference type="RuleBase" id="RU003719"/>
    </source>
</evidence>
<proteinExistence type="inferred from homology"/>
<dbReference type="EnsemblMetazoa" id="SCAU004617-RB">
    <property type="protein sequence ID" value="SCAU004617-PB"/>
    <property type="gene ID" value="SCAU004617"/>
</dbReference>
<name>A0A1I8P3V1_STOCA</name>
<feature type="region of interest" description="Disordered" evidence="4">
    <location>
        <begin position="21"/>
        <end position="47"/>
    </location>
</feature>
<dbReference type="OrthoDB" id="298012at2759"/>
<dbReference type="AlphaFoldDB" id="A0A1I8P3V1"/>
<comment type="similarity">
    <text evidence="3">Belongs to the D-isomer specific 2-hydroxyacid dehydrogenase family.</text>
</comment>
<evidence type="ECO:0000256" key="1">
    <source>
        <dbReference type="ARBA" id="ARBA00023002"/>
    </source>
</evidence>
<feature type="domain" description="D-isomer specific 2-hydroxyacid dehydrogenase catalytic" evidence="5">
    <location>
        <begin position="78"/>
        <end position="339"/>
    </location>
</feature>
<organism evidence="7 8">
    <name type="scientific">Stomoxys calcitrans</name>
    <name type="common">Stable fly</name>
    <name type="synonym">Conops calcitrans</name>
    <dbReference type="NCBI Taxonomy" id="35570"/>
    <lineage>
        <taxon>Eukaryota</taxon>
        <taxon>Metazoa</taxon>
        <taxon>Ecdysozoa</taxon>
        <taxon>Arthropoda</taxon>
        <taxon>Hexapoda</taxon>
        <taxon>Insecta</taxon>
        <taxon>Pterygota</taxon>
        <taxon>Neoptera</taxon>
        <taxon>Endopterygota</taxon>
        <taxon>Diptera</taxon>
        <taxon>Brachycera</taxon>
        <taxon>Muscomorpha</taxon>
        <taxon>Muscoidea</taxon>
        <taxon>Muscidae</taxon>
        <taxon>Stomoxys</taxon>
    </lineage>
</organism>
<accession>A0A1I8P3V1</accession>